<gene>
    <name evidence="1" type="ORF">CXB65_05750</name>
</gene>
<organism evidence="1 2">
    <name type="scientific">Pseudomonas monteilii</name>
    <dbReference type="NCBI Taxonomy" id="76759"/>
    <lineage>
        <taxon>Bacteria</taxon>
        <taxon>Pseudomonadati</taxon>
        <taxon>Pseudomonadota</taxon>
        <taxon>Gammaproteobacteria</taxon>
        <taxon>Pseudomonadales</taxon>
        <taxon>Pseudomonadaceae</taxon>
        <taxon>Pseudomonas</taxon>
    </lineage>
</organism>
<proteinExistence type="predicted"/>
<reference evidence="1 2" key="1">
    <citation type="submission" date="2017-12" db="EMBL/GenBank/DDBJ databases">
        <title>Isolation and characterization of an aerobic denitrifying Pseudomonas monteilii CY06 from aquaculture ponds.</title>
        <authorList>
            <person name="Ma Q."/>
            <person name="Cai Y."/>
            <person name="He Z."/>
        </authorList>
    </citation>
    <scope>NUCLEOTIDE SEQUENCE [LARGE SCALE GENOMIC DNA]</scope>
    <source>
        <strain evidence="1 2">CY06</strain>
    </source>
</reference>
<protein>
    <submittedName>
        <fullName evidence="1">Uncharacterized protein</fullName>
    </submittedName>
</protein>
<accession>A0A2N1IWH1</accession>
<evidence type="ECO:0000313" key="2">
    <source>
        <dbReference type="Proteomes" id="UP000233399"/>
    </source>
</evidence>
<dbReference type="AlphaFoldDB" id="A0A2N1IWH1"/>
<name>A0A2N1IWH1_9PSED</name>
<sequence length="189" mass="21158">MKFNDTYTSREHRFALGIELASQQCYLSIPVSNTLVDYEEYYRIDKARYEAWLQEPSAALPMVVRCRRRELDHALMMQPGAQRGTAAPCICNLTEISAVLARAATLLLRDGGYASWANTLLGYRSRLHSDTEQVRLSLFAMPRGMGTLSDAVLYENGVLLVEATDELHALLGCLWEWGIQGRIAGAKSL</sequence>
<evidence type="ECO:0000313" key="1">
    <source>
        <dbReference type="EMBL" id="PKI25065.1"/>
    </source>
</evidence>
<dbReference type="RefSeq" id="WP_021785689.1">
    <property type="nucleotide sequence ID" value="NZ_KK214938.1"/>
</dbReference>
<dbReference type="Proteomes" id="UP000233399">
    <property type="component" value="Unassembled WGS sequence"/>
</dbReference>
<comment type="caution">
    <text evidence="1">The sequence shown here is derived from an EMBL/GenBank/DDBJ whole genome shotgun (WGS) entry which is preliminary data.</text>
</comment>
<dbReference type="EMBL" id="PJCG01000007">
    <property type="protein sequence ID" value="PKI25065.1"/>
    <property type="molecule type" value="Genomic_DNA"/>
</dbReference>